<dbReference type="PROSITE" id="PS51296">
    <property type="entry name" value="RIESKE"/>
    <property type="match status" value="1"/>
</dbReference>
<keyword evidence="4" id="KW-0411">Iron-sulfur</keyword>
<dbReference type="AlphaFoldDB" id="A0A1B4LAM9"/>
<dbReference type="GO" id="GO:0046872">
    <property type="term" value="F:metal ion binding"/>
    <property type="evidence" value="ECO:0007669"/>
    <property type="project" value="UniProtKB-KW"/>
</dbReference>
<proteinExistence type="predicted"/>
<evidence type="ECO:0000313" key="7">
    <source>
        <dbReference type="Proteomes" id="UP000243680"/>
    </source>
</evidence>
<feature type="domain" description="Rieske" evidence="5">
    <location>
        <begin position="8"/>
        <end position="113"/>
    </location>
</feature>
<dbReference type="Gene3D" id="2.102.10.10">
    <property type="entry name" value="Rieske [2Fe-2S] iron-sulphur domain"/>
    <property type="match status" value="1"/>
</dbReference>
<name>A0A1B4LAM9_9BURK</name>
<dbReference type="EMBL" id="CP013420">
    <property type="protein sequence ID" value="AOJ74244.1"/>
    <property type="molecule type" value="Genomic_DNA"/>
</dbReference>
<protein>
    <submittedName>
        <fullName evidence="6">2Fe-2S ferredoxin</fullName>
    </submittedName>
</protein>
<dbReference type="GO" id="GO:0051537">
    <property type="term" value="F:2 iron, 2 sulfur cluster binding"/>
    <property type="evidence" value="ECO:0007669"/>
    <property type="project" value="UniProtKB-KW"/>
</dbReference>
<dbReference type="InterPro" id="IPR017941">
    <property type="entry name" value="Rieske_2Fe-2S"/>
</dbReference>
<evidence type="ECO:0000313" key="6">
    <source>
        <dbReference type="EMBL" id="AOJ74244.1"/>
    </source>
</evidence>
<dbReference type="CDD" id="cd03467">
    <property type="entry name" value="Rieske"/>
    <property type="match status" value="1"/>
</dbReference>
<evidence type="ECO:0000256" key="4">
    <source>
        <dbReference type="ARBA" id="ARBA00023014"/>
    </source>
</evidence>
<accession>A0A1B4LAM9</accession>
<evidence type="ECO:0000256" key="2">
    <source>
        <dbReference type="ARBA" id="ARBA00022723"/>
    </source>
</evidence>
<sequence>MSEPLLRVRLASVADLPDPGARGFDPDGAGRDTIFVVRRGEQLHAWRDACPHFGDTPMAWRKDAYLNGDATRIVCHAHGAQFDMASGVCLLGPCLGRRLIAVPIEVTEDGYVVLVRHDTRSIT</sequence>
<evidence type="ECO:0000256" key="1">
    <source>
        <dbReference type="ARBA" id="ARBA00022714"/>
    </source>
</evidence>
<dbReference type="PANTHER" id="PTHR40261">
    <property type="match status" value="1"/>
</dbReference>
<dbReference type="Pfam" id="PF00355">
    <property type="entry name" value="Rieske"/>
    <property type="match status" value="1"/>
</dbReference>
<evidence type="ECO:0000256" key="3">
    <source>
        <dbReference type="ARBA" id="ARBA00023004"/>
    </source>
</evidence>
<keyword evidence="2" id="KW-0479">Metal-binding</keyword>
<reference evidence="6 7" key="1">
    <citation type="submission" date="2015-12" db="EMBL/GenBank/DDBJ databases">
        <title>Diversity of Burkholderia near neighbor genomes.</title>
        <authorList>
            <person name="Sahl J."/>
            <person name="Wagner D."/>
            <person name="Keim P."/>
        </authorList>
    </citation>
    <scope>NUCLEOTIDE SEQUENCE [LARGE SCALE GENOMIC DNA]</scope>
    <source>
        <strain evidence="6 7">MSMB0783</strain>
    </source>
</reference>
<keyword evidence="3" id="KW-0408">Iron</keyword>
<dbReference type="PANTHER" id="PTHR40261:SF1">
    <property type="entry name" value="RIESKE DOMAIN-CONTAINING PROTEIN"/>
    <property type="match status" value="1"/>
</dbReference>
<gene>
    <name evidence="6" type="ORF">WJ35_03535</name>
</gene>
<keyword evidence="1" id="KW-0001">2Fe-2S</keyword>
<evidence type="ECO:0000259" key="5">
    <source>
        <dbReference type="PROSITE" id="PS51296"/>
    </source>
</evidence>
<dbReference type="InterPro" id="IPR036922">
    <property type="entry name" value="Rieske_2Fe-2S_sf"/>
</dbReference>
<dbReference type="Proteomes" id="UP000243680">
    <property type="component" value="Chromosome 1"/>
</dbReference>
<dbReference type="RefSeq" id="WP_059734204.1">
    <property type="nucleotide sequence ID" value="NZ_CP013420.1"/>
</dbReference>
<organism evidence="6 7">
    <name type="scientific">Burkholderia ubonensis</name>
    <dbReference type="NCBI Taxonomy" id="101571"/>
    <lineage>
        <taxon>Bacteria</taxon>
        <taxon>Pseudomonadati</taxon>
        <taxon>Pseudomonadota</taxon>
        <taxon>Betaproteobacteria</taxon>
        <taxon>Burkholderiales</taxon>
        <taxon>Burkholderiaceae</taxon>
        <taxon>Burkholderia</taxon>
        <taxon>Burkholderia cepacia complex</taxon>
    </lineage>
</organism>
<dbReference type="SUPFAM" id="SSF50022">
    <property type="entry name" value="ISP domain"/>
    <property type="match status" value="1"/>
</dbReference>